<organism evidence="7">
    <name type="scientific">Leptotrichia rugosa</name>
    <dbReference type="NCBI Taxonomy" id="3239302"/>
    <lineage>
        <taxon>Bacteria</taxon>
        <taxon>Fusobacteriati</taxon>
        <taxon>Fusobacteriota</taxon>
        <taxon>Fusobacteriia</taxon>
        <taxon>Fusobacteriales</taxon>
        <taxon>Leptotrichiaceae</taxon>
        <taxon>Leptotrichia</taxon>
    </lineage>
</organism>
<dbReference type="AlphaFoldDB" id="A0AB39VJV7"/>
<proteinExistence type="predicted"/>
<dbReference type="PANTHER" id="PTHR43182:SF1">
    <property type="entry name" value="COBALT-PRECORRIN-7 C(5)-METHYLTRANSFERASE"/>
    <property type="match status" value="1"/>
</dbReference>
<dbReference type="GO" id="GO:0009236">
    <property type="term" value="P:cobalamin biosynthetic process"/>
    <property type="evidence" value="ECO:0007669"/>
    <property type="project" value="UniProtKB-KW"/>
</dbReference>
<accession>A0AB39VJV7</accession>
<dbReference type="Gene3D" id="3.40.1010.10">
    <property type="entry name" value="Cobalt-precorrin-4 Transmethylase, Domain 1"/>
    <property type="match status" value="1"/>
</dbReference>
<keyword evidence="3" id="KW-0489">Methyltransferase</keyword>
<dbReference type="RefSeq" id="WP_369711389.1">
    <property type="nucleotide sequence ID" value="NZ_CP165644.1"/>
</dbReference>
<sequence>MSKVIEFINENRDKKISLVVSGDTGFYSFLAFIKKHFCDNELEVVAGISSLQYMFAKISDFWNDAYISSVHGKNFDYVSKLREYEKIGLLTDFSKNTPQNIAKKLFENGFENAKIFVGENLSYENEKIYEFKVSKLKDYEKKFGMNVVIIKR</sequence>
<keyword evidence="4" id="KW-0808">Transferase</keyword>
<gene>
    <name evidence="7" type="primary">cbiE</name>
    <name evidence="7" type="ORF">AB8B22_01715</name>
</gene>
<dbReference type="InterPro" id="IPR000878">
    <property type="entry name" value="4pyrrol_Mease"/>
</dbReference>
<evidence type="ECO:0000256" key="2">
    <source>
        <dbReference type="ARBA" id="ARBA00022573"/>
    </source>
</evidence>
<name>A0AB39VJV7_9FUSO</name>
<dbReference type="SUPFAM" id="SSF53790">
    <property type="entry name" value="Tetrapyrrole methylase"/>
    <property type="match status" value="1"/>
</dbReference>
<dbReference type="CDD" id="cd11644">
    <property type="entry name" value="Precorrin-6Y-MT"/>
    <property type="match status" value="1"/>
</dbReference>
<dbReference type="GO" id="GO:0008276">
    <property type="term" value="F:protein methyltransferase activity"/>
    <property type="evidence" value="ECO:0007669"/>
    <property type="project" value="InterPro"/>
</dbReference>
<keyword evidence="2" id="KW-0169">Cobalamin biosynthesis</keyword>
<evidence type="ECO:0000256" key="4">
    <source>
        <dbReference type="ARBA" id="ARBA00022679"/>
    </source>
</evidence>
<dbReference type="EMBL" id="CP165644">
    <property type="protein sequence ID" value="XDU67153.1"/>
    <property type="molecule type" value="Genomic_DNA"/>
</dbReference>
<dbReference type="GO" id="GO:0032259">
    <property type="term" value="P:methylation"/>
    <property type="evidence" value="ECO:0007669"/>
    <property type="project" value="UniProtKB-KW"/>
</dbReference>
<protein>
    <submittedName>
        <fullName evidence="7">Precorrin-6y C5,15-methyltransferase (Decarboxylating) subunit CbiE</fullName>
    </submittedName>
</protein>
<keyword evidence="5" id="KW-0949">S-adenosyl-L-methionine</keyword>
<reference evidence="7" key="1">
    <citation type="submission" date="2024-07" db="EMBL/GenBank/DDBJ databases">
        <authorList>
            <person name="Li X.-J."/>
            <person name="Wang X."/>
        </authorList>
    </citation>
    <scope>NUCLEOTIDE SEQUENCE</scope>
    <source>
        <strain evidence="7">HSP-334</strain>
    </source>
</reference>
<dbReference type="InterPro" id="IPR050714">
    <property type="entry name" value="Cobalamin_biosynth_MTase"/>
</dbReference>
<evidence type="ECO:0000259" key="6">
    <source>
        <dbReference type="Pfam" id="PF00590"/>
    </source>
</evidence>
<dbReference type="Gene3D" id="3.30.950.10">
    <property type="entry name" value="Methyltransferase, Cobalt-precorrin-4 Transmethylase, Domain 2"/>
    <property type="match status" value="1"/>
</dbReference>
<dbReference type="InterPro" id="IPR014777">
    <property type="entry name" value="4pyrrole_Mease_sub1"/>
</dbReference>
<dbReference type="PANTHER" id="PTHR43182">
    <property type="entry name" value="COBALT-PRECORRIN-6B C(15)-METHYLTRANSFERASE (DECARBOXYLATING)"/>
    <property type="match status" value="1"/>
</dbReference>
<dbReference type="KEGG" id="lrug:AB8B22_01715"/>
<dbReference type="InterPro" id="IPR012818">
    <property type="entry name" value="CbiE"/>
</dbReference>
<dbReference type="Pfam" id="PF00590">
    <property type="entry name" value="TP_methylase"/>
    <property type="match status" value="1"/>
</dbReference>
<comment type="pathway">
    <text evidence="1">Cofactor biosynthesis; adenosylcobalamin biosynthesis.</text>
</comment>
<evidence type="ECO:0000256" key="5">
    <source>
        <dbReference type="ARBA" id="ARBA00022691"/>
    </source>
</evidence>
<dbReference type="InterPro" id="IPR035996">
    <property type="entry name" value="4pyrrol_Methylase_sf"/>
</dbReference>
<evidence type="ECO:0000313" key="7">
    <source>
        <dbReference type="EMBL" id="XDU67153.1"/>
    </source>
</evidence>
<feature type="domain" description="Tetrapyrrole methylase" evidence="6">
    <location>
        <begin position="10"/>
        <end position="136"/>
    </location>
</feature>
<dbReference type="InterPro" id="IPR014776">
    <property type="entry name" value="4pyrrole_Mease_sub2"/>
</dbReference>
<dbReference type="NCBIfam" id="TIGR02467">
    <property type="entry name" value="CbiE"/>
    <property type="match status" value="1"/>
</dbReference>
<evidence type="ECO:0000256" key="3">
    <source>
        <dbReference type="ARBA" id="ARBA00022603"/>
    </source>
</evidence>
<evidence type="ECO:0000256" key="1">
    <source>
        <dbReference type="ARBA" id="ARBA00004953"/>
    </source>
</evidence>